<feature type="transmembrane region" description="Helical" evidence="6">
    <location>
        <begin position="207"/>
        <end position="228"/>
    </location>
</feature>
<dbReference type="PANTHER" id="PTHR24229:SF40">
    <property type="entry name" value="ALLATOSTATIN C RECEPTOR 1-RELATED"/>
    <property type="match status" value="1"/>
</dbReference>
<feature type="transmembrane region" description="Helical" evidence="6">
    <location>
        <begin position="62"/>
        <end position="89"/>
    </location>
</feature>
<keyword evidence="3" id="KW-0297">G-protein coupled receptor</keyword>
<feature type="transmembrane region" description="Helical" evidence="6">
    <location>
        <begin position="26"/>
        <end position="50"/>
    </location>
</feature>
<dbReference type="Proteomes" id="UP000007266">
    <property type="component" value="Linkage group 9"/>
</dbReference>
<dbReference type="AlphaFoldDB" id="A0A139WC10"/>
<feature type="transmembrane region" description="Helical" evidence="6">
    <location>
        <begin position="95"/>
        <end position="121"/>
    </location>
</feature>
<dbReference type="SUPFAM" id="SSF81321">
    <property type="entry name" value="Family A G protein-coupled receptor-like"/>
    <property type="match status" value="1"/>
</dbReference>
<evidence type="ECO:0000256" key="1">
    <source>
        <dbReference type="ARBA" id="ARBA00004651"/>
    </source>
</evidence>
<organism evidence="7 8">
    <name type="scientific">Tribolium castaneum</name>
    <name type="common">Red flour beetle</name>
    <dbReference type="NCBI Taxonomy" id="7070"/>
    <lineage>
        <taxon>Eukaryota</taxon>
        <taxon>Metazoa</taxon>
        <taxon>Ecdysozoa</taxon>
        <taxon>Arthropoda</taxon>
        <taxon>Hexapoda</taxon>
        <taxon>Insecta</taxon>
        <taxon>Pterygota</taxon>
        <taxon>Neoptera</taxon>
        <taxon>Endopterygota</taxon>
        <taxon>Coleoptera</taxon>
        <taxon>Polyphaga</taxon>
        <taxon>Cucujiformia</taxon>
        <taxon>Tenebrionidae</taxon>
        <taxon>Tenebrionidae incertae sedis</taxon>
        <taxon>Tribolium</taxon>
    </lineage>
</organism>
<evidence type="ECO:0000313" key="7">
    <source>
        <dbReference type="EMBL" id="KYB25436.1"/>
    </source>
</evidence>
<keyword evidence="5" id="KW-0807">Transducer</keyword>
<keyword evidence="2" id="KW-1003">Cell membrane</keyword>
<name>A0A139WC10_TRICA</name>
<keyword evidence="6" id="KW-0812">Transmembrane</keyword>
<dbReference type="Gene3D" id="1.20.1070.10">
    <property type="entry name" value="Rhodopsin 7-helix transmembrane proteins"/>
    <property type="match status" value="1"/>
</dbReference>
<proteinExistence type="predicted"/>
<gene>
    <name evidence="7" type="primary">AUGUSTUS-3.0.2_34475</name>
    <name evidence="7" type="ORF">TcasGA2_TC034475</name>
</gene>
<evidence type="ECO:0008006" key="9">
    <source>
        <dbReference type="Google" id="ProtNLM"/>
    </source>
</evidence>
<evidence type="ECO:0000256" key="3">
    <source>
        <dbReference type="ARBA" id="ARBA00023040"/>
    </source>
</evidence>
<protein>
    <recommendedName>
        <fullName evidence="9">G-protein coupled receptors family 1 profile domain-containing protein</fullName>
    </recommendedName>
</protein>
<evidence type="ECO:0000313" key="8">
    <source>
        <dbReference type="Proteomes" id="UP000007266"/>
    </source>
</evidence>
<reference evidence="7 8" key="1">
    <citation type="journal article" date="2008" name="Nature">
        <title>The genome of the model beetle and pest Tribolium castaneum.</title>
        <authorList>
            <consortium name="Tribolium Genome Sequencing Consortium"/>
            <person name="Richards S."/>
            <person name="Gibbs R.A."/>
            <person name="Weinstock G.M."/>
            <person name="Brown S.J."/>
            <person name="Denell R."/>
            <person name="Beeman R.W."/>
            <person name="Gibbs R."/>
            <person name="Beeman R.W."/>
            <person name="Brown S.J."/>
            <person name="Bucher G."/>
            <person name="Friedrich M."/>
            <person name="Grimmelikhuijzen C.J."/>
            <person name="Klingler M."/>
            <person name="Lorenzen M."/>
            <person name="Richards S."/>
            <person name="Roth S."/>
            <person name="Schroder R."/>
            <person name="Tautz D."/>
            <person name="Zdobnov E.M."/>
            <person name="Muzny D."/>
            <person name="Gibbs R.A."/>
            <person name="Weinstock G.M."/>
            <person name="Attaway T."/>
            <person name="Bell S."/>
            <person name="Buhay C.J."/>
            <person name="Chandrabose M.N."/>
            <person name="Chavez D."/>
            <person name="Clerk-Blankenburg K.P."/>
            <person name="Cree A."/>
            <person name="Dao M."/>
            <person name="Davis C."/>
            <person name="Chacko J."/>
            <person name="Dinh H."/>
            <person name="Dugan-Rocha S."/>
            <person name="Fowler G."/>
            <person name="Garner T.T."/>
            <person name="Garnes J."/>
            <person name="Gnirke A."/>
            <person name="Hawes A."/>
            <person name="Hernandez J."/>
            <person name="Hines S."/>
            <person name="Holder M."/>
            <person name="Hume J."/>
            <person name="Jhangiani S.N."/>
            <person name="Joshi V."/>
            <person name="Khan Z.M."/>
            <person name="Jackson L."/>
            <person name="Kovar C."/>
            <person name="Kowis A."/>
            <person name="Lee S."/>
            <person name="Lewis L.R."/>
            <person name="Margolis J."/>
            <person name="Morgan M."/>
            <person name="Nazareth L.V."/>
            <person name="Nguyen N."/>
            <person name="Okwuonu G."/>
            <person name="Parker D."/>
            <person name="Richards S."/>
            <person name="Ruiz S.J."/>
            <person name="Santibanez J."/>
            <person name="Savard J."/>
            <person name="Scherer S.E."/>
            <person name="Schneider B."/>
            <person name="Sodergren E."/>
            <person name="Tautz D."/>
            <person name="Vattahil S."/>
            <person name="Villasana D."/>
            <person name="White C.S."/>
            <person name="Wright R."/>
            <person name="Park Y."/>
            <person name="Beeman R.W."/>
            <person name="Lord J."/>
            <person name="Oppert B."/>
            <person name="Lorenzen M."/>
            <person name="Brown S."/>
            <person name="Wang L."/>
            <person name="Savard J."/>
            <person name="Tautz D."/>
            <person name="Richards S."/>
            <person name="Weinstock G."/>
            <person name="Gibbs R.A."/>
            <person name="Liu Y."/>
            <person name="Worley K."/>
            <person name="Weinstock G."/>
            <person name="Elsik C.G."/>
            <person name="Reese J.T."/>
            <person name="Elhaik E."/>
            <person name="Landan G."/>
            <person name="Graur D."/>
            <person name="Arensburger P."/>
            <person name="Atkinson P."/>
            <person name="Beeman R.W."/>
            <person name="Beidler J."/>
            <person name="Brown S.J."/>
            <person name="Demuth J.P."/>
            <person name="Drury D.W."/>
            <person name="Du Y.Z."/>
            <person name="Fujiwara H."/>
            <person name="Lorenzen M."/>
            <person name="Maselli V."/>
            <person name="Osanai M."/>
            <person name="Park Y."/>
            <person name="Robertson H.M."/>
            <person name="Tu Z."/>
            <person name="Wang J.J."/>
            <person name="Wang S."/>
            <person name="Richards S."/>
            <person name="Song H."/>
            <person name="Zhang L."/>
            <person name="Sodergren E."/>
            <person name="Werner D."/>
            <person name="Stanke M."/>
            <person name="Morgenstern B."/>
            <person name="Solovyev V."/>
            <person name="Kosarev P."/>
            <person name="Brown G."/>
            <person name="Chen H.C."/>
            <person name="Ermolaeva O."/>
            <person name="Hlavina W."/>
            <person name="Kapustin Y."/>
            <person name="Kiryutin B."/>
            <person name="Kitts P."/>
            <person name="Maglott D."/>
            <person name="Pruitt K."/>
            <person name="Sapojnikov V."/>
            <person name="Souvorov A."/>
            <person name="Mackey A.J."/>
            <person name="Waterhouse R.M."/>
            <person name="Wyder S."/>
            <person name="Zdobnov E.M."/>
            <person name="Zdobnov E.M."/>
            <person name="Wyder S."/>
            <person name="Kriventseva E.V."/>
            <person name="Kadowaki T."/>
            <person name="Bork P."/>
            <person name="Aranda M."/>
            <person name="Bao R."/>
            <person name="Beermann A."/>
            <person name="Berns N."/>
            <person name="Bolognesi R."/>
            <person name="Bonneton F."/>
            <person name="Bopp D."/>
            <person name="Brown S.J."/>
            <person name="Bucher G."/>
            <person name="Butts T."/>
            <person name="Chaumot A."/>
            <person name="Denell R.E."/>
            <person name="Ferrier D.E."/>
            <person name="Friedrich M."/>
            <person name="Gordon C.M."/>
            <person name="Jindra M."/>
            <person name="Klingler M."/>
            <person name="Lan Q."/>
            <person name="Lattorff H.M."/>
            <person name="Laudet V."/>
            <person name="von Levetsow C."/>
            <person name="Liu Z."/>
            <person name="Lutz R."/>
            <person name="Lynch J.A."/>
            <person name="da Fonseca R.N."/>
            <person name="Posnien N."/>
            <person name="Reuter R."/>
            <person name="Roth S."/>
            <person name="Savard J."/>
            <person name="Schinko J.B."/>
            <person name="Schmitt C."/>
            <person name="Schoppmeier M."/>
            <person name="Schroder R."/>
            <person name="Shippy T.D."/>
            <person name="Simonnet F."/>
            <person name="Marques-Souza H."/>
            <person name="Tautz D."/>
            <person name="Tomoyasu Y."/>
            <person name="Trauner J."/>
            <person name="Van der Zee M."/>
            <person name="Vervoort M."/>
            <person name="Wittkopp N."/>
            <person name="Wimmer E.A."/>
            <person name="Yang X."/>
            <person name="Jones A.K."/>
            <person name="Sattelle D.B."/>
            <person name="Ebert P.R."/>
            <person name="Nelson D."/>
            <person name="Scott J.G."/>
            <person name="Beeman R.W."/>
            <person name="Muthukrishnan S."/>
            <person name="Kramer K.J."/>
            <person name="Arakane Y."/>
            <person name="Beeman R.W."/>
            <person name="Zhu Q."/>
            <person name="Hogenkamp D."/>
            <person name="Dixit R."/>
            <person name="Oppert B."/>
            <person name="Jiang H."/>
            <person name="Zou Z."/>
            <person name="Marshall J."/>
            <person name="Elpidina E."/>
            <person name="Vinokurov K."/>
            <person name="Oppert C."/>
            <person name="Zou Z."/>
            <person name="Evans J."/>
            <person name="Lu Z."/>
            <person name="Zhao P."/>
            <person name="Sumathipala N."/>
            <person name="Altincicek B."/>
            <person name="Vilcinskas A."/>
            <person name="Williams M."/>
            <person name="Hultmark D."/>
            <person name="Hetru C."/>
            <person name="Jiang H."/>
            <person name="Grimmelikhuijzen C.J."/>
            <person name="Hauser F."/>
            <person name="Cazzamali G."/>
            <person name="Williamson M."/>
            <person name="Park Y."/>
            <person name="Li B."/>
            <person name="Tanaka Y."/>
            <person name="Predel R."/>
            <person name="Neupert S."/>
            <person name="Schachtner J."/>
            <person name="Verleyen P."/>
            <person name="Raible F."/>
            <person name="Bork P."/>
            <person name="Friedrich M."/>
            <person name="Walden K.K."/>
            <person name="Robertson H.M."/>
            <person name="Angeli S."/>
            <person name="Foret S."/>
            <person name="Bucher G."/>
            <person name="Schuetz S."/>
            <person name="Maleszka R."/>
            <person name="Wimmer E.A."/>
            <person name="Beeman R.W."/>
            <person name="Lorenzen M."/>
            <person name="Tomoyasu Y."/>
            <person name="Miller S.C."/>
            <person name="Grossmann D."/>
            <person name="Bucher G."/>
        </authorList>
    </citation>
    <scope>NUCLEOTIDE SEQUENCE [LARGE SCALE GENOMIC DNA]</scope>
    <source>
        <strain evidence="7 8">Georgia GA2</strain>
    </source>
</reference>
<keyword evidence="6" id="KW-1133">Transmembrane helix</keyword>
<sequence>MEAFDNITGNFTDELVEPEVPPYDRIFLELFTLVAFLSATANTLLIFTIIKYKKLRENATNVIFLHVNISQAGFLLSTPLIFRTFLYFFDKSVHLTVFCAFYQLTACVGSAIAGFLFLLICDSYLKIYHKEKYRKFCRILKYFIIAIYVLTILTSSVTLHVCFNSYMYAFTHIFFFFAICCVFIALIVVNLVHAFRKRRVNYKDSNIGLVVANAFFLLWTPAVIFVVLSKNGIVFAGLIVFILFFALGLTSPIFNLVYVYCCDNNFNVFLRQVFTCRCKDYKNEDLEDQPVVYNDVNGVRINSS</sequence>
<feature type="transmembrane region" description="Helical" evidence="6">
    <location>
        <begin position="173"/>
        <end position="195"/>
    </location>
</feature>
<dbReference type="GO" id="GO:0005886">
    <property type="term" value="C:plasma membrane"/>
    <property type="evidence" value="ECO:0007669"/>
    <property type="project" value="UniProtKB-SubCell"/>
</dbReference>
<feature type="transmembrane region" description="Helical" evidence="6">
    <location>
        <begin position="234"/>
        <end position="261"/>
    </location>
</feature>
<dbReference type="KEGG" id="tca:100142219"/>
<evidence type="ECO:0000256" key="2">
    <source>
        <dbReference type="ARBA" id="ARBA00022475"/>
    </source>
</evidence>
<dbReference type="PANTHER" id="PTHR24229">
    <property type="entry name" value="NEUROPEPTIDES RECEPTOR"/>
    <property type="match status" value="1"/>
</dbReference>
<comment type="subcellular location">
    <subcellularLocation>
        <location evidence="1">Cell membrane</location>
        <topology evidence="1">Multi-pass membrane protein</topology>
    </subcellularLocation>
</comment>
<dbReference type="OrthoDB" id="6743913at2759"/>
<accession>A0A139WC10</accession>
<dbReference type="GO" id="GO:0004930">
    <property type="term" value="F:G protein-coupled receptor activity"/>
    <property type="evidence" value="ECO:0007669"/>
    <property type="project" value="UniProtKB-KW"/>
</dbReference>
<keyword evidence="8" id="KW-1185">Reference proteome</keyword>
<keyword evidence="4" id="KW-0675">Receptor</keyword>
<feature type="transmembrane region" description="Helical" evidence="6">
    <location>
        <begin position="142"/>
        <end position="167"/>
    </location>
</feature>
<evidence type="ECO:0000256" key="5">
    <source>
        <dbReference type="ARBA" id="ARBA00023224"/>
    </source>
</evidence>
<dbReference type="EMBL" id="KQ971372">
    <property type="protein sequence ID" value="KYB25436.1"/>
    <property type="molecule type" value="Genomic_DNA"/>
</dbReference>
<keyword evidence="6" id="KW-0472">Membrane</keyword>
<reference evidence="7 8" key="2">
    <citation type="journal article" date="2010" name="Nucleic Acids Res.">
        <title>BeetleBase in 2010: revisions to provide comprehensive genomic information for Tribolium castaneum.</title>
        <authorList>
            <person name="Kim H.S."/>
            <person name="Murphy T."/>
            <person name="Xia J."/>
            <person name="Caragea D."/>
            <person name="Park Y."/>
            <person name="Beeman R.W."/>
            <person name="Lorenzen M.D."/>
            <person name="Butcher S."/>
            <person name="Manak J.R."/>
            <person name="Brown S.J."/>
        </authorList>
    </citation>
    <scope>GENOME REANNOTATION</scope>
    <source>
        <strain evidence="7 8">Georgia GA2</strain>
    </source>
</reference>
<evidence type="ECO:0000256" key="4">
    <source>
        <dbReference type="ARBA" id="ARBA00023170"/>
    </source>
</evidence>
<evidence type="ECO:0000256" key="6">
    <source>
        <dbReference type="SAM" id="Phobius"/>
    </source>
</evidence>